<dbReference type="RefSeq" id="XP_060379142.1">
    <property type="nucleotide sequence ID" value="XM_060526197.1"/>
</dbReference>
<reference evidence="2 3" key="1">
    <citation type="submission" date="2016-10" db="EMBL/GenBank/DDBJ databases">
        <title>The genome sequence of Colletotrichum fioriniae PJ7.</title>
        <authorList>
            <person name="Baroncelli R."/>
        </authorList>
    </citation>
    <scope>NUCLEOTIDE SEQUENCE [LARGE SCALE GENOMIC DNA]</scope>
    <source>
        <strain evidence="2 3">Tom-12</strain>
    </source>
</reference>
<dbReference type="EMBL" id="MLFU01000045">
    <property type="protein sequence ID" value="KAK1491858.1"/>
    <property type="molecule type" value="Genomic_DNA"/>
</dbReference>
<proteinExistence type="predicted"/>
<evidence type="ECO:0000313" key="3">
    <source>
        <dbReference type="Proteomes" id="UP001227543"/>
    </source>
</evidence>
<evidence type="ECO:0000256" key="1">
    <source>
        <dbReference type="SAM" id="MobiDB-lite"/>
    </source>
</evidence>
<feature type="region of interest" description="Disordered" evidence="1">
    <location>
        <begin position="57"/>
        <end position="106"/>
    </location>
</feature>
<name>A0ABQ9R177_9PEZI</name>
<feature type="compositionally biased region" description="Polar residues" evidence="1">
    <location>
        <begin position="78"/>
        <end position="89"/>
    </location>
</feature>
<dbReference type="GeneID" id="85410435"/>
<keyword evidence="3" id="KW-1185">Reference proteome</keyword>
<comment type="caution">
    <text evidence="2">The sequence shown here is derived from an EMBL/GenBank/DDBJ whole genome shotgun (WGS) entry which is preliminary data.</text>
</comment>
<organism evidence="2 3">
    <name type="scientific">Colletotrichum tamarilloi</name>
    <dbReference type="NCBI Taxonomy" id="1209934"/>
    <lineage>
        <taxon>Eukaryota</taxon>
        <taxon>Fungi</taxon>
        <taxon>Dikarya</taxon>
        <taxon>Ascomycota</taxon>
        <taxon>Pezizomycotina</taxon>
        <taxon>Sordariomycetes</taxon>
        <taxon>Hypocreomycetidae</taxon>
        <taxon>Glomerellales</taxon>
        <taxon>Glomerellaceae</taxon>
        <taxon>Colletotrichum</taxon>
        <taxon>Colletotrichum acutatum species complex</taxon>
    </lineage>
</organism>
<accession>A0ABQ9R177</accession>
<protein>
    <submittedName>
        <fullName evidence="2">Uncharacterized protein</fullName>
    </submittedName>
</protein>
<sequence>MTKSTVTQDEHEVVRINRSLSHAHRRTTVARPHGRRWEGSRSGTFIPLFPFGTSVRAMNDQQRQATKSHRERDGEAGQNMTESCESQFSVKVGTITPPPEPSYEPLTKHCRFGGSWSMEQSKSNKKYPYGLPESFLYHLP</sequence>
<dbReference type="Proteomes" id="UP001227543">
    <property type="component" value="Unassembled WGS sequence"/>
</dbReference>
<gene>
    <name evidence="2" type="ORF">CTAM01_10181</name>
</gene>
<evidence type="ECO:0000313" key="2">
    <source>
        <dbReference type="EMBL" id="KAK1491858.1"/>
    </source>
</evidence>